<evidence type="ECO:0000313" key="1">
    <source>
        <dbReference type="EnsemblPlants" id="MELO3C010227.2.1"/>
    </source>
</evidence>
<name>A0A9I9CYI1_CUCME</name>
<dbReference type="Gramene" id="MELO3C010227.2.1">
    <property type="protein sequence ID" value="MELO3C010227.2.1"/>
    <property type="gene ID" value="MELO3C010227.2"/>
</dbReference>
<sequence length="75" mass="8538">MKGWGNEIEIKRMKRKPVFSFEQFPTLNLIEKELQDAARSGGNRGGPRKPGRRLSSDAVLGDDLVIFDTYSAFFF</sequence>
<reference evidence="1" key="1">
    <citation type="submission" date="2023-03" db="UniProtKB">
        <authorList>
            <consortium name="EnsemblPlants"/>
        </authorList>
    </citation>
    <scope>IDENTIFICATION</scope>
</reference>
<dbReference type="EnsemblPlants" id="MELO3C010227.2.1">
    <property type="protein sequence ID" value="MELO3C010227.2.1"/>
    <property type="gene ID" value="MELO3C010227.2"/>
</dbReference>
<accession>A0A9I9CYI1</accession>
<proteinExistence type="predicted"/>
<organism evidence="1">
    <name type="scientific">Cucumis melo</name>
    <name type="common">Muskmelon</name>
    <dbReference type="NCBI Taxonomy" id="3656"/>
    <lineage>
        <taxon>Eukaryota</taxon>
        <taxon>Viridiplantae</taxon>
        <taxon>Streptophyta</taxon>
        <taxon>Embryophyta</taxon>
        <taxon>Tracheophyta</taxon>
        <taxon>Spermatophyta</taxon>
        <taxon>Magnoliopsida</taxon>
        <taxon>eudicotyledons</taxon>
        <taxon>Gunneridae</taxon>
        <taxon>Pentapetalae</taxon>
        <taxon>rosids</taxon>
        <taxon>fabids</taxon>
        <taxon>Cucurbitales</taxon>
        <taxon>Cucurbitaceae</taxon>
        <taxon>Benincaseae</taxon>
        <taxon>Cucumis</taxon>
    </lineage>
</organism>
<protein>
    <submittedName>
        <fullName evidence="1">Uncharacterized protein</fullName>
    </submittedName>
</protein>
<dbReference type="AlphaFoldDB" id="A0A9I9CYI1"/>